<evidence type="ECO:0000256" key="5">
    <source>
        <dbReference type="ARBA" id="ARBA00023110"/>
    </source>
</evidence>
<dbReference type="GO" id="GO:0051083">
    <property type="term" value="P:'de novo' cotranslational protein folding"/>
    <property type="evidence" value="ECO:0007669"/>
    <property type="project" value="TreeGrafter"/>
</dbReference>
<comment type="caution">
    <text evidence="13">The sequence shown here is derived from an EMBL/GenBank/DDBJ whole genome shotgun (WGS) entry which is preliminary data.</text>
</comment>
<dbReference type="GO" id="GO:0015031">
    <property type="term" value="P:protein transport"/>
    <property type="evidence" value="ECO:0007669"/>
    <property type="project" value="UniProtKB-UniRule"/>
</dbReference>
<evidence type="ECO:0000256" key="1">
    <source>
        <dbReference type="ARBA" id="ARBA00000971"/>
    </source>
</evidence>
<evidence type="ECO:0000313" key="14">
    <source>
        <dbReference type="Proteomes" id="UP000178885"/>
    </source>
</evidence>
<dbReference type="Gene3D" id="3.30.70.1050">
    <property type="entry name" value="Trigger factor ribosome-binding domain"/>
    <property type="match status" value="1"/>
</dbReference>
<dbReference type="PIRSF" id="PIRSF003095">
    <property type="entry name" value="Trigger_factor"/>
    <property type="match status" value="1"/>
</dbReference>
<reference evidence="13 14" key="1">
    <citation type="journal article" date="2016" name="Nat. Commun.">
        <title>Thousands of microbial genomes shed light on interconnected biogeochemical processes in an aquifer system.</title>
        <authorList>
            <person name="Anantharaman K."/>
            <person name="Brown C.T."/>
            <person name="Hug L.A."/>
            <person name="Sharon I."/>
            <person name="Castelle C.J."/>
            <person name="Probst A.J."/>
            <person name="Thomas B.C."/>
            <person name="Singh A."/>
            <person name="Wilkins M.J."/>
            <person name="Karaoz U."/>
            <person name="Brodie E.L."/>
            <person name="Williams K.H."/>
            <person name="Hubbard S.S."/>
            <person name="Banfield J.F."/>
        </authorList>
    </citation>
    <scope>NUCLEOTIDE SEQUENCE [LARGE SCALE GENOMIC DNA]</scope>
</reference>
<dbReference type="GO" id="GO:0043022">
    <property type="term" value="F:ribosome binding"/>
    <property type="evidence" value="ECO:0007669"/>
    <property type="project" value="TreeGrafter"/>
</dbReference>
<dbReference type="GO" id="GO:0043335">
    <property type="term" value="P:protein unfolding"/>
    <property type="evidence" value="ECO:0007669"/>
    <property type="project" value="TreeGrafter"/>
</dbReference>
<evidence type="ECO:0000256" key="7">
    <source>
        <dbReference type="ARBA" id="ARBA00023235"/>
    </source>
</evidence>
<comment type="function">
    <text evidence="9">Involved in protein export. Acts as a chaperone by maintaining the newly synthesized protein in an open conformation. Functions as a peptidyl-prolyl cis-trans isomerase.</text>
</comment>
<dbReference type="InterPro" id="IPR037041">
    <property type="entry name" value="Trigger_fac_C_sf"/>
</dbReference>
<evidence type="ECO:0000256" key="6">
    <source>
        <dbReference type="ARBA" id="ARBA00023186"/>
    </source>
</evidence>
<keyword evidence="9" id="KW-0963">Cytoplasm</keyword>
<dbReference type="InterPro" id="IPR008880">
    <property type="entry name" value="Trigger_fac_C"/>
</dbReference>
<dbReference type="GO" id="GO:0003755">
    <property type="term" value="F:peptidyl-prolyl cis-trans isomerase activity"/>
    <property type="evidence" value="ECO:0007669"/>
    <property type="project" value="UniProtKB-UniRule"/>
</dbReference>
<dbReference type="PANTHER" id="PTHR30560">
    <property type="entry name" value="TRIGGER FACTOR CHAPERONE AND PEPTIDYL-PROLYL CIS/TRANS ISOMERASE"/>
    <property type="match status" value="1"/>
</dbReference>
<keyword evidence="7 9" id="KW-0413">Isomerase</keyword>
<evidence type="ECO:0000256" key="4">
    <source>
        <dbReference type="ARBA" id="ARBA00016902"/>
    </source>
</evidence>
<dbReference type="PROSITE" id="PS50059">
    <property type="entry name" value="FKBP_PPIASE"/>
    <property type="match status" value="1"/>
</dbReference>
<keyword evidence="6 9" id="KW-0143">Chaperone</keyword>
<comment type="similarity">
    <text evidence="2 9 11">Belongs to the FKBP-type PPIase family. Tig subfamily.</text>
</comment>
<evidence type="ECO:0000256" key="10">
    <source>
        <dbReference type="PROSITE-ProRule" id="PRU00277"/>
    </source>
</evidence>
<dbReference type="SUPFAM" id="SSF109998">
    <property type="entry name" value="Triger factor/SurA peptide-binding domain-like"/>
    <property type="match status" value="1"/>
</dbReference>
<dbReference type="InterPro" id="IPR005215">
    <property type="entry name" value="Trig_fac"/>
</dbReference>
<dbReference type="STRING" id="1817760.A2151_07395"/>
<dbReference type="Pfam" id="PF00254">
    <property type="entry name" value="FKBP_C"/>
    <property type="match status" value="1"/>
</dbReference>
<keyword evidence="9 11" id="KW-0131">Cell cycle</keyword>
<dbReference type="InterPro" id="IPR001179">
    <property type="entry name" value="PPIase_FKBP_dom"/>
</dbReference>
<evidence type="ECO:0000259" key="12">
    <source>
        <dbReference type="PROSITE" id="PS50059"/>
    </source>
</evidence>
<evidence type="ECO:0000256" key="11">
    <source>
        <dbReference type="RuleBase" id="RU003914"/>
    </source>
</evidence>
<organism evidence="13 14">
    <name type="scientific">Candidatus Muproteobacteria bacterium RBG_16_65_34</name>
    <dbReference type="NCBI Taxonomy" id="1817760"/>
    <lineage>
        <taxon>Bacteria</taxon>
        <taxon>Pseudomonadati</taxon>
        <taxon>Pseudomonadota</taxon>
        <taxon>Candidatus Muproteobacteria</taxon>
    </lineage>
</organism>
<feature type="domain" description="PPIase FKBP-type" evidence="12">
    <location>
        <begin position="161"/>
        <end position="216"/>
    </location>
</feature>
<gene>
    <name evidence="9" type="primary">tig</name>
    <name evidence="13" type="ORF">A2151_07395</name>
</gene>
<comment type="catalytic activity">
    <reaction evidence="1 9 10">
        <text>[protein]-peptidylproline (omega=180) = [protein]-peptidylproline (omega=0)</text>
        <dbReference type="Rhea" id="RHEA:16237"/>
        <dbReference type="Rhea" id="RHEA-COMP:10747"/>
        <dbReference type="Rhea" id="RHEA-COMP:10748"/>
        <dbReference type="ChEBI" id="CHEBI:83833"/>
        <dbReference type="ChEBI" id="CHEBI:83834"/>
        <dbReference type="EC" id="5.2.1.8"/>
    </reaction>
</comment>
<evidence type="ECO:0000256" key="8">
    <source>
        <dbReference type="ARBA" id="ARBA00029986"/>
    </source>
</evidence>
<evidence type="ECO:0000313" key="13">
    <source>
        <dbReference type="EMBL" id="OGI46337.1"/>
    </source>
</evidence>
<dbReference type="AlphaFoldDB" id="A0A1F6TMH0"/>
<dbReference type="EC" id="5.2.1.8" evidence="3 9"/>
<comment type="subcellular location">
    <subcellularLocation>
        <location evidence="9">Cytoplasm</location>
    </subcellularLocation>
    <text evidence="9">About half TF is bound to the ribosome near the polypeptide exit tunnel while the other half is free in the cytoplasm.</text>
</comment>
<accession>A0A1F6TMH0</accession>
<keyword evidence="5 9" id="KW-0697">Rotamase</keyword>
<dbReference type="PANTHER" id="PTHR30560:SF3">
    <property type="entry name" value="TRIGGER FACTOR-LIKE PROTEIN TIG, CHLOROPLASTIC"/>
    <property type="match status" value="1"/>
</dbReference>
<dbReference type="InterPro" id="IPR046357">
    <property type="entry name" value="PPIase_dom_sf"/>
</dbReference>
<dbReference type="InterPro" id="IPR036611">
    <property type="entry name" value="Trigger_fac_ribosome-bd_sf"/>
</dbReference>
<dbReference type="InterPro" id="IPR027304">
    <property type="entry name" value="Trigger_fact/SurA_dom_sf"/>
</dbReference>
<dbReference type="Gene3D" id="1.10.3120.10">
    <property type="entry name" value="Trigger factor, C-terminal domain"/>
    <property type="match status" value="1"/>
</dbReference>
<dbReference type="SUPFAM" id="SSF54534">
    <property type="entry name" value="FKBP-like"/>
    <property type="match status" value="1"/>
</dbReference>
<evidence type="ECO:0000256" key="3">
    <source>
        <dbReference type="ARBA" id="ARBA00013194"/>
    </source>
</evidence>
<dbReference type="Proteomes" id="UP000178885">
    <property type="component" value="Unassembled WGS sequence"/>
</dbReference>
<dbReference type="HAMAP" id="MF_00303">
    <property type="entry name" value="Trigger_factor_Tig"/>
    <property type="match status" value="1"/>
</dbReference>
<keyword evidence="9 11" id="KW-0132">Cell division</keyword>
<evidence type="ECO:0000256" key="9">
    <source>
        <dbReference type="HAMAP-Rule" id="MF_00303"/>
    </source>
</evidence>
<dbReference type="EMBL" id="MFSU01000085">
    <property type="protein sequence ID" value="OGI46337.1"/>
    <property type="molecule type" value="Genomic_DNA"/>
</dbReference>
<dbReference type="Pfam" id="PF05697">
    <property type="entry name" value="Trigger_N"/>
    <property type="match status" value="1"/>
</dbReference>
<dbReference type="Pfam" id="PF05698">
    <property type="entry name" value="Trigger_C"/>
    <property type="match status" value="1"/>
</dbReference>
<dbReference type="InterPro" id="IPR008881">
    <property type="entry name" value="Trigger_fac_ribosome-bd_bac"/>
</dbReference>
<comment type="domain">
    <text evidence="9">Consists of 3 domains; the N-terminus binds the ribosome, the middle domain has PPIase activity, while the C-terminus has intrinsic chaperone activity on its own.</text>
</comment>
<dbReference type="Gene3D" id="3.10.50.40">
    <property type="match status" value="1"/>
</dbReference>
<dbReference type="GO" id="GO:0044183">
    <property type="term" value="F:protein folding chaperone"/>
    <property type="evidence" value="ECO:0007669"/>
    <property type="project" value="TreeGrafter"/>
</dbReference>
<evidence type="ECO:0000256" key="2">
    <source>
        <dbReference type="ARBA" id="ARBA00005464"/>
    </source>
</evidence>
<protein>
    <recommendedName>
        <fullName evidence="4 9">Trigger factor</fullName>
        <shortName evidence="9">TF</shortName>
        <ecNumber evidence="3 9">5.2.1.8</ecNumber>
    </recommendedName>
    <alternativeName>
        <fullName evidence="8 9">PPIase</fullName>
    </alternativeName>
</protein>
<name>A0A1F6TMH0_9PROT</name>
<dbReference type="GO" id="GO:0005737">
    <property type="term" value="C:cytoplasm"/>
    <property type="evidence" value="ECO:0007669"/>
    <property type="project" value="UniProtKB-SubCell"/>
</dbReference>
<proteinExistence type="inferred from homology"/>
<dbReference type="NCBIfam" id="TIGR00115">
    <property type="entry name" value="tig"/>
    <property type="match status" value="1"/>
</dbReference>
<sequence>MQVSLERVGALGRRLTVAVPADEVEKSYGARLQRLSTRVKLPGFRPGKVPLKMVEARYGGELMEEVAGDLIETSFREAIGREGLRPAGGPRISRKSLARGATLEYTAEFEVYPEIERLDLRGVHIERPVAQIAAEDVERTVETIRKQRVTWSPIARAARADDRLKIDFVGRIAGKEFEGGVAKGVSVVLGAGTLLEGIENGLVGATAGEVKTLVVPFPADHRNPALAGQTVDFEVTVHEVAEPVLPELNAEFAGTLGVPDGSLETLRADIRANLEREAAARSRTVLRSRVWKALLEGNRFEVPQSLVNAEIARMKSQEQALRGAQPQADGMLDAMYRERARARVVLGLIVGEIVRARGLKADPARVRQRLEELAAEYESPPQFIEWHHKNPERLAEVESLVLEDRVVEELIATAEVSDKPMGFRELLQIQAAVE</sequence>
<dbReference type="SUPFAM" id="SSF102735">
    <property type="entry name" value="Trigger factor ribosome-binding domain"/>
    <property type="match status" value="1"/>
</dbReference>
<dbReference type="GO" id="GO:0051301">
    <property type="term" value="P:cell division"/>
    <property type="evidence" value="ECO:0007669"/>
    <property type="project" value="UniProtKB-KW"/>
</dbReference>